<keyword evidence="2" id="KW-0472">Membrane</keyword>
<dbReference type="RefSeq" id="NP_048770.2">
    <property type="nucleotide sequence ID" value="NC_000852.5"/>
</dbReference>
<evidence type="ECO:0000256" key="1">
    <source>
        <dbReference type="SAM" id="MobiDB-lite"/>
    </source>
</evidence>
<keyword evidence="2" id="KW-0812">Transmembrane</keyword>
<feature type="compositionally biased region" description="Polar residues" evidence="1">
    <location>
        <begin position="1"/>
        <end position="14"/>
    </location>
</feature>
<dbReference type="EMBL" id="JF411744">
    <property type="protein sequence ID" value="AAC96781.2"/>
    <property type="molecule type" value="Genomic_DNA"/>
</dbReference>
<feature type="transmembrane region" description="Helical" evidence="2">
    <location>
        <begin position="181"/>
        <end position="199"/>
    </location>
</feature>
<protein>
    <submittedName>
        <fullName evidence="3">Uncharacterized protein</fullName>
    </submittedName>
</protein>
<feature type="compositionally biased region" description="Polar residues" evidence="1">
    <location>
        <begin position="21"/>
        <end position="40"/>
    </location>
</feature>
<reference evidence="3 4" key="8">
    <citation type="journal article" date="2010" name="J. Virol.">
        <title>Microarray analysis of Paramecium bursaria chlorella virus 1 transcription.</title>
        <authorList>
            <person name="Yanai-Balser G.M."/>
            <person name="Duncan G.A."/>
            <person name="Eudy J.D."/>
            <person name="Wang D."/>
            <person name="Li X."/>
            <person name="Agarkova I.V."/>
            <person name="Dunigan D.D."/>
            <person name="Van Etten J.L."/>
        </authorList>
    </citation>
    <scope>NUCLEOTIDE SEQUENCE [LARGE SCALE GENOMIC DNA]</scope>
</reference>
<reference evidence="3 4" key="3">
    <citation type="journal article" date="1996" name="Virology">
        <title>Analysis of 94 kb of the chlorella virus PBCV-1 330-kb genome: map positions 88 to 182.</title>
        <authorList>
            <person name="Lu Z."/>
            <person name="Li Y."/>
            <person name="Que Q."/>
            <person name="Kutish G.F."/>
            <person name="Rock D.L."/>
            <person name="Van Etten J.L."/>
        </authorList>
    </citation>
    <scope>NUCLEOTIDE SEQUENCE [LARGE SCALE GENOMIC DNA]</scope>
</reference>
<reference evidence="3 4" key="5">
    <citation type="journal article" date="1997" name="Virology">
        <title>Analysis of 74 kb of DNA located at the right end of the 330-kb chlorella virus PBCV-1 genome.</title>
        <authorList>
            <person name="Li Y."/>
            <person name="Lu Z."/>
            <person name="Sun L."/>
            <person name="Ropp S."/>
            <person name="Kutish G.F."/>
            <person name="Rock D.L."/>
            <person name="Van Etten J.L."/>
        </authorList>
    </citation>
    <scope>NUCLEOTIDE SEQUENCE [LARGE SCALE GENOMIC DNA]</scope>
</reference>
<evidence type="ECO:0000313" key="4">
    <source>
        <dbReference type="Proteomes" id="UP000000862"/>
    </source>
</evidence>
<feature type="region of interest" description="Disordered" evidence="1">
    <location>
        <begin position="1"/>
        <end position="40"/>
    </location>
</feature>
<dbReference type="Proteomes" id="UP000000862">
    <property type="component" value="Segment"/>
</dbReference>
<organism evidence="3 4">
    <name type="scientific">Paramecium bursaria Chlorella virus 1</name>
    <name type="common">PBCV-1</name>
    <dbReference type="NCBI Taxonomy" id="10506"/>
    <lineage>
        <taxon>Viruses</taxon>
        <taxon>Varidnaviria</taxon>
        <taxon>Bamfordvirae</taxon>
        <taxon>Nucleocytoviricota</taxon>
        <taxon>Megaviricetes</taxon>
        <taxon>Algavirales</taxon>
        <taxon>Phycodnaviridae</taxon>
        <taxon>Chlorovirus</taxon>
        <taxon>Chlorovirus vanettense</taxon>
    </lineage>
</organism>
<keyword evidence="4" id="KW-1185">Reference proteome</keyword>
<dbReference type="KEGG" id="vg:918057"/>
<keyword evidence="2" id="KW-1133">Transmembrane helix</keyword>
<feature type="transmembrane region" description="Helical" evidence="2">
    <location>
        <begin position="219"/>
        <end position="237"/>
    </location>
</feature>
<accession>Q98465</accession>
<reference evidence="3 4" key="7">
    <citation type="journal article" date="2000" name="Virology">
        <title>Characterization of a beta-1,3-glucanase encoded by chlorella virus PBCV-1.</title>
        <authorList>
            <person name="Sun L."/>
            <person name="Gurnon J.R."/>
            <person name="Adams B.J."/>
            <person name="Graves M.V."/>
            <person name="Van Etten J.L."/>
        </authorList>
    </citation>
    <scope>NUCLEOTIDE SEQUENCE [LARGE SCALE GENOMIC DNA]</scope>
</reference>
<gene>
    <name evidence="3" type="primary">A413L</name>
</gene>
<reference evidence="3 4" key="4">
    <citation type="journal article" date="1996" name="Virology">
        <title>Analysis of 76 kb of the chlorella virus PBCV-1 330-kb genome: map positions 182 to 258.</title>
        <authorList>
            <person name="Kutish G.F."/>
            <person name="Li Y."/>
            <person name="Lu Z."/>
            <person name="Furuta M."/>
            <person name="Rock D.L."/>
            <person name="Van Etten J.L."/>
        </authorList>
    </citation>
    <scope>NUCLEOTIDE SEQUENCE [LARGE SCALE GENOMIC DNA]</scope>
</reference>
<dbReference type="OrthoDB" id="16183at10239"/>
<reference evidence="3 4" key="1">
    <citation type="journal article" date="1995" name="Virology">
        <title>Analysis of 45 kb of DNA located at the left end of the chlorella virus PBCV-1 genome.</title>
        <authorList>
            <person name="Lu Z."/>
            <person name="Li Y."/>
            <person name="Zhang Y."/>
            <person name="Kutish G.F."/>
            <person name="Rock D.L."/>
            <person name="Van Etten J.L."/>
        </authorList>
    </citation>
    <scope>NUCLEOTIDE SEQUENCE [LARGE SCALE GENOMIC DNA]</scope>
</reference>
<reference evidence="3 4" key="6">
    <citation type="journal article" date="1999" name="Virology">
        <title>Chlorella virus PBCV-1 encodes a functional homospermidine synthase.</title>
        <authorList>
            <person name="Kaiser A."/>
            <person name="Vollmert M."/>
            <person name="Tholl D."/>
            <person name="Graves M.V."/>
            <person name="Gurnon J.R."/>
            <person name="Xing W."/>
            <person name="Lisec A.D."/>
            <person name="Nickerson K.W."/>
            <person name="Van Etten J.L."/>
        </authorList>
    </citation>
    <scope>NUCLEOTIDE SEQUENCE [LARGE SCALE GENOMIC DNA]</scope>
</reference>
<organismHost>
    <name type="scientific">Chlorella</name>
    <dbReference type="NCBI Taxonomy" id="3071"/>
</organismHost>
<name>Q98465_PBCV1</name>
<dbReference type="GeneID" id="918057"/>
<proteinExistence type="predicted"/>
<evidence type="ECO:0000313" key="3">
    <source>
        <dbReference type="EMBL" id="AAC96781.2"/>
    </source>
</evidence>
<evidence type="ECO:0000256" key="2">
    <source>
        <dbReference type="SAM" id="Phobius"/>
    </source>
</evidence>
<sequence>MDSDDNMQNATLISNLPPPMSSSMGFSTPTQNTESKGTQEVSSYMDLIKDLDINKLKNQQQQQQMPQQQMQQQQMQQQQMQQQQMQQMAPAAPKNIMQAMQTESSSYMGGMPQSAPISASQNVQGMAVQQSPLISNLLPDPMFFQPPPPPLKERRVKPIVKIEEPVKKTPFNFDMVKVKPAILVAVIVFALLSWGAPMIARRVTWTVDSITGKFTPSGLIVLSILTGGIFLGVTEIVRNYGSGI</sequence>
<reference evidence="3 4" key="2">
    <citation type="journal article" date="1995" name="Virology">
        <title>Analysis of 43 kb of the Chlorella virus PBCV-1 330-kb genome: map positions 45 to 88.</title>
        <authorList>
            <person name="Li Y."/>
            <person name="Lu Z."/>
            <person name="Burbank D.E."/>
            <person name="Kutish G.F."/>
            <person name="Rock D.L."/>
            <person name="Van Etten J.L."/>
        </authorList>
    </citation>
    <scope>NUCLEOTIDE SEQUENCE [LARGE SCALE GENOMIC DNA]</scope>
</reference>